<accession>A0A0M4MXH9</accession>
<protein>
    <submittedName>
        <fullName evidence="1">Uncharacterized protein</fullName>
    </submittedName>
</protein>
<evidence type="ECO:0000313" key="1">
    <source>
        <dbReference type="EMBL" id="ALE41113.1"/>
    </source>
</evidence>
<dbReference type="AlphaFoldDB" id="A0A0M4MXH9"/>
<evidence type="ECO:0000313" key="2">
    <source>
        <dbReference type="Proteomes" id="UP000056502"/>
    </source>
</evidence>
<sequence length="42" mass="5032">MLDSLKLDYTEATLELLKEAFNKIVLIDHFMKQKQNGEFIFR</sequence>
<name>A0A0M4MXH9_LEPIR</name>
<dbReference type="Proteomes" id="UP000056502">
    <property type="component" value="Chromosome I"/>
</dbReference>
<organism evidence="1">
    <name type="scientific">Leptospira interrogans serovar Hardjo str. Norma</name>
    <dbReference type="NCBI Taxonomy" id="1279460"/>
    <lineage>
        <taxon>Bacteria</taxon>
        <taxon>Pseudomonadati</taxon>
        <taxon>Spirochaetota</taxon>
        <taxon>Spirochaetia</taxon>
        <taxon>Leptospirales</taxon>
        <taxon>Leptospiraceae</taxon>
        <taxon>Leptospira</taxon>
    </lineage>
</organism>
<dbReference type="AntiFam" id="ANF00053">
    <property type="entry name" value="Translation of DNA repeat"/>
</dbReference>
<dbReference type="PATRIC" id="fig|1279460.3.peg.4062"/>
<reference evidence="1 2" key="1">
    <citation type="journal article" date="2015" name="Genome Announc.">
        <title>Whole-Genome Sequence of Leptospira interrogans Serovar Hardjo Subtype Hardjoprajitno Strain Norma, Isolated from Cattle in a Leptospirosis Outbreak in Brazil.</title>
        <authorList>
            <person name="Cosate M.R."/>
            <person name="Soares S.C."/>
            <person name="Mendes T.A."/>
            <person name="Raittz R.T."/>
            <person name="Moreira E.C."/>
            <person name="Leite R."/>
            <person name="Fernandes G.R."/>
            <person name="Haddad J.P."/>
            <person name="Ortega J.M."/>
        </authorList>
    </citation>
    <scope>NUCLEOTIDE SEQUENCE [LARGE SCALE GENOMIC DNA]</scope>
    <source>
        <strain evidence="1 2">Norma</strain>
    </source>
</reference>
<dbReference type="EMBL" id="CP012603">
    <property type="protein sequence ID" value="ALE41113.1"/>
    <property type="molecule type" value="Genomic_DNA"/>
</dbReference>
<proteinExistence type="predicted"/>
<gene>
    <name evidence="1" type="ORF">G436_3973</name>
</gene>